<name>A0ABN2SXM1_9ACTN</name>
<sequence length="232" mass="24430">MEVTGDAAAFAARFDPATVRFVLHAGSQVPGGTGWLDANLAATDHLVAGWNGGFLMANNASWGGFYLGGRTAFGPLKKGTASEVFYKNGSMDVVAWPGGEPGPDVAGVRQNLGLMIDGGKLAGNLDRGTAADESTWGFTNDSSNVHGNRSGVGVRADGKIVYAAVRGASPLQLAQYLQKAGAVRAMELDINFSRPIFGTYAEGRWSQPAPWLGPATRFTSGNERDFVVVYER</sequence>
<evidence type="ECO:0000259" key="1">
    <source>
        <dbReference type="Pfam" id="PF09992"/>
    </source>
</evidence>
<comment type="caution">
    <text evidence="2">The sequence shown here is derived from an EMBL/GenBank/DDBJ whole genome shotgun (WGS) entry which is preliminary data.</text>
</comment>
<evidence type="ECO:0000313" key="2">
    <source>
        <dbReference type="EMBL" id="GAA1993385.1"/>
    </source>
</evidence>
<evidence type="ECO:0000313" key="3">
    <source>
        <dbReference type="Proteomes" id="UP001499854"/>
    </source>
</evidence>
<organism evidence="2 3">
    <name type="scientific">Catenulispora subtropica</name>
    <dbReference type="NCBI Taxonomy" id="450798"/>
    <lineage>
        <taxon>Bacteria</taxon>
        <taxon>Bacillati</taxon>
        <taxon>Actinomycetota</taxon>
        <taxon>Actinomycetes</taxon>
        <taxon>Catenulisporales</taxon>
        <taxon>Catenulisporaceae</taxon>
        <taxon>Catenulispora</taxon>
    </lineage>
</organism>
<protein>
    <recommendedName>
        <fullName evidence="1">Phosphodiester glycosidase domain-containing protein</fullName>
    </recommendedName>
</protein>
<keyword evidence="3" id="KW-1185">Reference proteome</keyword>
<reference evidence="2 3" key="1">
    <citation type="journal article" date="2019" name="Int. J. Syst. Evol. Microbiol.">
        <title>The Global Catalogue of Microorganisms (GCM) 10K type strain sequencing project: providing services to taxonomists for standard genome sequencing and annotation.</title>
        <authorList>
            <consortium name="The Broad Institute Genomics Platform"/>
            <consortium name="The Broad Institute Genome Sequencing Center for Infectious Disease"/>
            <person name="Wu L."/>
            <person name="Ma J."/>
        </authorList>
    </citation>
    <scope>NUCLEOTIDE SEQUENCE [LARGE SCALE GENOMIC DNA]</scope>
    <source>
        <strain evidence="2 3">JCM 16013</strain>
    </source>
</reference>
<feature type="domain" description="Phosphodiester glycosidase" evidence="1">
    <location>
        <begin position="46"/>
        <end position="189"/>
    </location>
</feature>
<proteinExistence type="predicted"/>
<dbReference type="Proteomes" id="UP001499854">
    <property type="component" value="Unassembled WGS sequence"/>
</dbReference>
<gene>
    <name evidence="2" type="ORF">GCM10009838_66740</name>
</gene>
<dbReference type="Pfam" id="PF09992">
    <property type="entry name" value="NAGPA"/>
    <property type="match status" value="1"/>
</dbReference>
<dbReference type="RefSeq" id="WP_344661157.1">
    <property type="nucleotide sequence ID" value="NZ_BAAAQM010000050.1"/>
</dbReference>
<dbReference type="InterPro" id="IPR018711">
    <property type="entry name" value="NAGPA"/>
</dbReference>
<dbReference type="EMBL" id="BAAAQM010000050">
    <property type="protein sequence ID" value="GAA1993385.1"/>
    <property type="molecule type" value="Genomic_DNA"/>
</dbReference>
<accession>A0ABN2SXM1</accession>